<dbReference type="GO" id="GO:0005886">
    <property type="term" value="C:plasma membrane"/>
    <property type="evidence" value="ECO:0007669"/>
    <property type="project" value="UniProtKB-SubCell"/>
</dbReference>
<dbReference type="InterPro" id="IPR020846">
    <property type="entry name" value="MFS_dom"/>
</dbReference>
<keyword evidence="4 7" id="KW-0812">Transmembrane</keyword>
<protein>
    <submittedName>
        <fullName evidence="9">Predicted arabinose efflux permease, MFS family</fullName>
    </submittedName>
</protein>
<dbReference type="PANTHER" id="PTHR23513:SF6">
    <property type="entry name" value="MAJOR FACILITATOR SUPERFAMILY ASSOCIATED DOMAIN-CONTAINING PROTEIN"/>
    <property type="match status" value="1"/>
</dbReference>
<dbReference type="CDD" id="cd06173">
    <property type="entry name" value="MFS_MefA_like"/>
    <property type="match status" value="1"/>
</dbReference>
<organism evidence="9 10">
    <name type="scientific">Microbispora rosea</name>
    <dbReference type="NCBI Taxonomy" id="58117"/>
    <lineage>
        <taxon>Bacteria</taxon>
        <taxon>Bacillati</taxon>
        <taxon>Actinomycetota</taxon>
        <taxon>Actinomycetes</taxon>
        <taxon>Streptosporangiales</taxon>
        <taxon>Streptosporangiaceae</taxon>
        <taxon>Microbispora</taxon>
    </lineage>
</organism>
<evidence type="ECO:0000313" key="10">
    <source>
        <dbReference type="Proteomes" id="UP000186096"/>
    </source>
</evidence>
<keyword evidence="2" id="KW-0813">Transport</keyword>
<evidence type="ECO:0000256" key="2">
    <source>
        <dbReference type="ARBA" id="ARBA00022448"/>
    </source>
</evidence>
<feature type="transmembrane region" description="Helical" evidence="7">
    <location>
        <begin position="20"/>
        <end position="44"/>
    </location>
</feature>
<feature type="transmembrane region" description="Helical" evidence="7">
    <location>
        <begin position="171"/>
        <end position="192"/>
    </location>
</feature>
<evidence type="ECO:0000256" key="1">
    <source>
        <dbReference type="ARBA" id="ARBA00004651"/>
    </source>
</evidence>
<dbReference type="RefSeq" id="WP_076434498.1">
    <property type="nucleotide sequence ID" value="NZ_FTNI01000006.1"/>
</dbReference>
<reference evidence="10" key="1">
    <citation type="submission" date="2017-01" db="EMBL/GenBank/DDBJ databases">
        <authorList>
            <person name="Varghese N."/>
            <person name="Submissions S."/>
        </authorList>
    </citation>
    <scope>NUCLEOTIDE SEQUENCE [LARGE SCALE GENOMIC DNA]</scope>
    <source>
        <strain evidence="10">ATCC 12950</strain>
    </source>
</reference>
<proteinExistence type="predicted"/>
<keyword evidence="6 7" id="KW-0472">Membrane</keyword>
<feature type="transmembrane region" description="Helical" evidence="7">
    <location>
        <begin position="293"/>
        <end position="311"/>
    </location>
</feature>
<dbReference type="Gene3D" id="1.20.1250.20">
    <property type="entry name" value="MFS general substrate transporter like domains"/>
    <property type="match status" value="1"/>
</dbReference>
<sequence>MTTTPDVRGGLPATRDFRLLWIGETTSTLGSSVGGIALPLVAVVTLHAGPLTVGLLTAAAWLPWLLVGLPAGAWVDRMPKRPVMLVCNTVSTVVFASVPIVAWLGVLTTTHLLVAATTAGAAKVFFTLAYRAYLPVLVERERLLDANAKLQGSESAAQIAGPGLAGLLAQWFGAVSGVLADAASFAIAVVCLRSVRTRETRRETDAKRRLRAEIGDGLRFVAHDPYLRTLTAFSAMSNIALMGYSSIQIVFLTRDLGAGAGQVGVVLAVASSGGLFGAALSGRMATRFGTARGFLLCEALAAPMALLGPIGTGGAGLVLFGAAGFGTGLGIVASNILTSTFRQHYCPAGMFGRITASTSALNYGAIPLGGLLGGLLGDAIGVRETMILMAVIQLLSVAILLLSPFRPLRDFPTPRPEPVLHRYTGKR</sequence>
<dbReference type="SUPFAM" id="SSF103473">
    <property type="entry name" value="MFS general substrate transporter"/>
    <property type="match status" value="1"/>
</dbReference>
<keyword evidence="3" id="KW-1003">Cell membrane</keyword>
<dbReference type="Pfam" id="PF05977">
    <property type="entry name" value="MFS_3"/>
    <property type="match status" value="1"/>
</dbReference>
<evidence type="ECO:0000259" key="8">
    <source>
        <dbReference type="PROSITE" id="PS50850"/>
    </source>
</evidence>
<keyword evidence="10" id="KW-1185">Reference proteome</keyword>
<keyword evidence="5 7" id="KW-1133">Transmembrane helix</keyword>
<evidence type="ECO:0000256" key="6">
    <source>
        <dbReference type="ARBA" id="ARBA00023136"/>
    </source>
</evidence>
<feature type="domain" description="Major facilitator superfamily (MFS) profile" evidence="8">
    <location>
        <begin position="224"/>
        <end position="427"/>
    </location>
</feature>
<evidence type="ECO:0000256" key="3">
    <source>
        <dbReference type="ARBA" id="ARBA00022475"/>
    </source>
</evidence>
<feature type="transmembrane region" description="Helical" evidence="7">
    <location>
        <begin position="360"/>
        <end position="380"/>
    </location>
</feature>
<feature type="transmembrane region" description="Helical" evidence="7">
    <location>
        <begin position="263"/>
        <end position="281"/>
    </location>
</feature>
<evidence type="ECO:0000256" key="7">
    <source>
        <dbReference type="SAM" id="Phobius"/>
    </source>
</evidence>
<feature type="transmembrane region" description="Helical" evidence="7">
    <location>
        <begin position="51"/>
        <end position="71"/>
    </location>
</feature>
<dbReference type="STRING" id="58117.SAMN05421833_106252"/>
<dbReference type="InterPro" id="IPR036259">
    <property type="entry name" value="MFS_trans_sf"/>
</dbReference>
<dbReference type="GO" id="GO:0022857">
    <property type="term" value="F:transmembrane transporter activity"/>
    <property type="evidence" value="ECO:0007669"/>
    <property type="project" value="InterPro"/>
</dbReference>
<feature type="transmembrane region" description="Helical" evidence="7">
    <location>
        <begin position="229"/>
        <end position="251"/>
    </location>
</feature>
<feature type="transmembrane region" description="Helical" evidence="7">
    <location>
        <begin position="83"/>
        <end position="105"/>
    </location>
</feature>
<feature type="transmembrane region" description="Helical" evidence="7">
    <location>
        <begin position="317"/>
        <end position="339"/>
    </location>
</feature>
<evidence type="ECO:0000256" key="4">
    <source>
        <dbReference type="ARBA" id="ARBA00022692"/>
    </source>
</evidence>
<dbReference type="AlphaFoldDB" id="A0A1N6YRQ3"/>
<dbReference type="EMBL" id="FTNI01000006">
    <property type="protein sequence ID" value="SIR17247.1"/>
    <property type="molecule type" value="Genomic_DNA"/>
</dbReference>
<dbReference type="PANTHER" id="PTHR23513">
    <property type="entry name" value="INTEGRAL MEMBRANE EFFLUX PROTEIN-RELATED"/>
    <property type="match status" value="1"/>
</dbReference>
<dbReference type="PROSITE" id="PS50850">
    <property type="entry name" value="MFS"/>
    <property type="match status" value="1"/>
</dbReference>
<accession>A0A1N6YRQ3</accession>
<comment type="subcellular location">
    <subcellularLocation>
        <location evidence="1">Cell membrane</location>
        <topology evidence="1">Multi-pass membrane protein</topology>
    </subcellularLocation>
</comment>
<gene>
    <name evidence="9" type="ORF">SAMN05421833_106252</name>
</gene>
<dbReference type="Proteomes" id="UP000186096">
    <property type="component" value="Unassembled WGS sequence"/>
</dbReference>
<evidence type="ECO:0000256" key="5">
    <source>
        <dbReference type="ARBA" id="ARBA00022989"/>
    </source>
</evidence>
<evidence type="ECO:0000313" key="9">
    <source>
        <dbReference type="EMBL" id="SIR17247.1"/>
    </source>
</evidence>
<dbReference type="InterPro" id="IPR010290">
    <property type="entry name" value="TM_effector"/>
</dbReference>
<feature type="transmembrane region" description="Helical" evidence="7">
    <location>
        <begin position="386"/>
        <end position="405"/>
    </location>
</feature>
<name>A0A1N6YRQ3_9ACTN</name>